<dbReference type="InterPro" id="IPR043147">
    <property type="entry name" value="Penicillin_amidase_A-knob"/>
</dbReference>
<dbReference type="Pfam" id="PF01804">
    <property type="entry name" value="Penicil_amidase"/>
    <property type="match status" value="1"/>
</dbReference>
<dbReference type="InterPro" id="IPR029055">
    <property type="entry name" value="Ntn_hydrolases_N"/>
</dbReference>
<feature type="region of interest" description="Disordered" evidence="5">
    <location>
        <begin position="618"/>
        <end position="639"/>
    </location>
</feature>
<feature type="region of interest" description="Disordered" evidence="5">
    <location>
        <begin position="773"/>
        <end position="800"/>
    </location>
</feature>
<sequence length="891" mass="97554">MRRTLLLAFAFALLVAPAASAAYDVDIRRTEHGIPHILAKDFGSLGYGYGYAFAQDNVCTMADGYVTVRAERSRFFGPEGKYEFRGNGTAPNNLKSDFFFKRIIDEQTVEKLISEPAPRGPKPEIREAVRGYVDGYNRYLAETPVDKIPDPACRGQEWVKPIEEIDAYRRFYQLALLASGGVAIDGIGEAQPPTPDINPAAAKARALEALEATDPKRFDEILGGIGSNAVAFGKDATDNGRGLLLGNPHFPWDGTERFYQSQLTVPGKMDVAGGSLFGVPIVLIGHTQNMAWSHTVSTARRFTPYELKLVPGSPTTYLMDGKLKEMKGTKVTVMAKRADGKLEERSRTLYSAEQGPILTSLLGIPLFPWTENTAYALGDANATNFRYLNHFFDTNMAQSVDELDAIERKYQGIPWVNTIAADSGGKAYYADIGAVPNVDNDKIADCSVALGRATDAALRVQVLDGSRGACGYGSAEDKGAVAPGILPPSRMPSQFRDDYVHNANDSYWLTNPKAPLEGFPRIIGDERTVRAPRTRLGLKIIEDGGRFGPQELQDAIFNNRQYLGELWRDELVGMCRQDPSVPAKACDALAGWDLRDDLDSRGALLFRRFATRAVAAQGGPYRTPFSPSDPVNTPRGLNTENPQVRQALRDAVSDVTGAGIPFDAPLRDFQYEKRGDERIPIHGGPGTLGVWNAINVTWDPKQGYPNVPHGSSYVQVVGFDGSPCPDARTILTYSQSASTESPIFGDQTRLFSRKEWVKSRFCERDIQAAPGLQTTKLTGPAPAGGGTPGGAKPAAPKAKRTPLLRSVRARLGRSVRVSFRLSKRARVTVRMSRRGKRVTSVRRTLKAGKRRIVVRGPRKRGTYRISVSAVAGSERANARRTVRRAAASRRR</sequence>
<dbReference type="SUPFAM" id="SSF56235">
    <property type="entry name" value="N-terminal nucleophile aminohydrolases (Ntn hydrolases)"/>
    <property type="match status" value="1"/>
</dbReference>
<evidence type="ECO:0000256" key="6">
    <source>
        <dbReference type="SAM" id="SignalP"/>
    </source>
</evidence>
<dbReference type="Gene3D" id="3.60.20.10">
    <property type="entry name" value="Glutamine Phosphoribosylpyrophosphate, subunit 1, domain 1"/>
    <property type="match status" value="1"/>
</dbReference>
<dbReference type="InterPro" id="IPR002692">
    <property type="entry name" value="S45"/>
</dbReference>
<protein>
    <submittedName>
        <fullName evidence="7">Peptidase S45, penicillin amidase</fullName>
    </submittedName>
</protein>
<keyword evidence="3" id="KW-0378">Hydrolase</keyword>
<feature type="compositionally biased region" description="Polar residues" evidence="5">
    <location>
        <begin position="625"/>
        <end position="639"/>
    </location>
</feature>
<dbReference type="InterPro" id="IPR023343">
    <property type="entry name" value="Penicillin_amidase_dom1"/>
</dbReference>
<evidence type="ECO:0000256" key="2">
    <source>
        <dbReference type="ARBA" id="ARBA00022729"/>
    </source>
</evidence>
<dbReference type="GO" id="GO:0017000">
    <property type="term" value="P:antibiotic biosynthetic process"/>
    <property type="evidence" value="ECO:0007669"/>
    <property type="project" value="InterPro"/>
</dbReference>
<evidence type="ECO:0000313" key="7">
    <source>
        <dbReference type="EMBL" id="CAA9496267.1"/>
    </source>
</evidence>
<dbReference type="PANTHER" id="PTHR34218:SF3">
    <property type="entry name" value="ACYL-HOMOSERINE LACTONE ACYLASE PVDQ"/>
    <property type="match status" value="1"/>
</dbReference>
<dbReference type="PANTHER" id="PTHR34218">
    <property type="entry name" value="PEPTIDASE S45 PENICILLIN AMIDASE"/>
    <property type="match status" value="1"/>
</dbReference>
<dbReference type="EMBL" id="CADCVS010000224">
    <property type="protein sequence ID" value="CAA9496267.1"/>
    <property type="molecule type" value="Genomic_DNA"/>
</dbReference>
<organism evidence="7">
    <name type="scientific">uncultured Solirubrobacteraceae bacterium</name>
    <dbReference type="NCBI Taxonomy" id="1162706"/>
    <lineage>
        <taxon>Bacteria</taxon>
        <taxon>Bacillati</taxon>
        <taxon>Actinomycetota</taxon>
        <taxon>Thermoleophilia</taxon>
        <taxon>Solirubrobacterales</taxon>
        <taxon>Solirubrobacteraceae</taxon>
        <taxon>environmental samples</taxon>
    </lineage>
</organism>
<dbReference type="Gene3D" id="1.10.1400.10">
    <property type="match status" value="1"/>
</dbReference>
<comment type="similarity">
    <text evidence="1">Belongs to the peptidase S45 family.</text>
</comment>
<dbReference type="AlphaFoldDB" id="A0A6J4SM91"/>
<reference evidence="7" key="1">
    <citation type="submission" date="2020-02" db="EMBL/GenBank/DDBJ databases">
        <authorList>
            <person name="Meier V. D."/>
        </authorList>
    </citation>
    <scope>NUCLEOTIDE SEQUENCE</scope>
    <source>
        <strain evidence="7">AVDCRST_MAG30</strain>
    </source>
</reference>
<proteinExistence type="inferred from homology"/>
<keyword evidence="2 6" id="KW-0732">Signal</keyword>
<dbReference type="Gene3D" id="1.10.439.10">
    <property type="entry name" value="Penicillin Amidohydrolase, domain 1"/>
    <property type="match status" value="1"/>
</dbReference>
<dbReference type="Gene3D" id="2.30.120.10">
    <property type="match status" value="1"/>
</dbReference>
<dbReference type="GO" id="GO:0016811">
    <property type="term" value="F:hydrolase activity, acting on carbon-nitrogen (but not peptide) bonds, in linear amides"/>
    <property type="evidence" value="ECO:0007669"/>
    <property type="project" value="InterPro"/>
</dbReference>
<evidence type="ECO:0000256" key="3">
    <source>
        <dbReference type="ARBA" id="ARBA00022801"/>
    </source>
</evidence>
<evidence type="ECO:0000256" key="5">
    <source>
        <dbReference type="SAM" id="MobiDB-lite"/>
    </source>
</evidence>
<feature type="chain" id="PRO_5026670300" evidence="6">
    <location>
        <begin position="22"/>
        <end position="891"/>
    </location>
</feature>
<gene>
    <name evidence="7" type="ORF">AVDCRST_MAG30-1661</name>
</gene>
<accession>A0A6J4SM91</accession>
<evidence type="ECO:0000256" key="1">
    <source>
        <dbReference type="ARBA" id="ARBA00006586"/>
    </source>
</evidence>
<dbReference type="InterPro" id="IPR043146">
    <property type="entry name" value="Penicillin_amidase_N_B-knob"/>
</dbReference>
<feature type="signal peptide" evidence="6">
    <location>
        <begin position="1"/>
        <end position="21"/>
    </location>
</feature>
<keyword evidence="4" id="KW-0865">Zymogen</keyword>
<evidence type="ECO:0000256" key="4">
    <source>
        <dbReference type="ARBA" id="ARBA00023145"/>
    </source>
</evidence>
<name>A0A6J4SM91_9ACTN</name>